<dbReference type="Proteomes" id="UP000294563">
    <property type="component" value="Unassembled WGS sequence"/>
</dbReference>
<evidence type="ECO:0000256" key="1">
    <source>
        <dbReference type="SAM" id="Phobius"/>
    </source>
</evidence>
<name>A0A4R7LI91_9RHOB</name>
<keyword evidence="3" id="KW-1185">Reference proteome</keyword>
<evidence type="ECO:0000313" key="3">
    <source>
        <dbReference type="Proteomes" id="UP000294563"/>
    </source>
</evidence>
<keyword evidence="1" id="KW-1133">Transmembrane helix</keyword>
<keyword evidence="1" id="KW-0472">Membrane</keyword>
<dbReference type="EMBL" id="SOBH01000003">
    <property type="protein sequence ID" value="TDT74312.1"/>
    <property type="molecule type" value="Genomic_DNA"/>
</dbReference>
<dbReference type="InterPro" id="IPR007047">
    <property type="entry name" value="Flp_Fap"/>
</dbReference>
<protein>
    <submittedName>
        <fullName evidence="2">Pilus assembly protein Flp/PilA</fullName>
    </submittedName>
</protein>
<sequence length="75" mass="7586">MTLTRTAIKSITRRFCKDEDGATAIEYGLFAALVGAVIVASVATLGTETNRGFNTMGGALKTANDAAEAAASSGS</sequence>
<keyword evidence="1" id="KW-0812">Transmembrane</keyword>
<dbReference type="AlphaFoldDB" id="A0A4R7LI91"/>
<feature type="transmembrane region" description="Helical" evidence="1">
    <location>
        <begin position="27"/>
        <end position="46"/>
    </location>
</feature>
<organism evidence="2 3">
    <name type="scientific">Litoreibacter halocynthiae</name>
    <dbReference type="NCBI Taxonomy" id="1242689"/>
    <lineage>
        <taxon>Bacteria</taxon>
        <taxon>Pseudomonadati</taxon>
        <taxon>Pseudomonadota</taxon>
        <taxon>Alphaproteobacteria</taxon>
        <taxon>Rhodobacterales</taxon>
        <taxon>Roseobacteraceae</taxon>
        <taxon>Litoreibacter</taxon>
    </lineage>
</organism>
<dbReference type="OrthoDB" id="5325135at2"/>
<dbReference type="Pfam" id="PF04964">
    <property type="entry name" value="Flp_Fap"/>
    <property type="match status" value="1"/>
</dbReference>
<comment type="caution">
    <text evidence="2">The sequence shown here is derived from an EMBL/GenBank/DDBJ whole genome shotgun (WGS) entry which is preliminary data.</text>
</comment>
<evidence type="ECO:0000313" key="2">
    <source>
        <dbReference type="EMBL" id="TDT74312.1"/>
    </source>
</evidence>
<gene>
    <name evidence="2" type="ORF">BDE40_3111</name>
</gene>
<accession>A0A4R7LI91</accession>
<proteinExistence type="predicted"/>
<dbReference type="RefSeq" id="WP_134015929.1">
    <property type="nucleotide sequence ID" value="NZ_SOBH01000003.1"/>
</dbReference>
<reference evidence="2 3" key="1">
    <citation type="submission" date="2019-03" db="EMBL/GenBank/DDBJ databases">
        <title>Genomic Encyclopedia of Archaeal and Bacterial Type Strains, Phase II (KMG-II): from individual species to whole genera.</title>
        <authorList>
            <person name="Goeker M."/>
        </authorList>
    </citation>
    <scope>NUCLEOTIDE SEQUENCE [LARGE SCALE GENOMIC DNA]</scope>
    <source>
        <strain evidence="2 3">DSM 29467</strain>
    </source>
</reference>